<evidence type="ECO:0000256" key="2">
    <source>
        <dbReference type="ARBA" id="ARBA00022448"/>
    </source>
</evidence>
<feature type="domain" description="TRAPPC10/Trs130 C-terminal" evidence="4">
    <location>
        <begin position="951"/>
        <end position="1078"/>
    </location>
</feature>
<dbReference type="GO" id="GO:0006891">
    <property type="term" value="P:intra-Golgi vesicle-mediated transport"/>
    <property type="evidence" value="ECO:0007669"/>
    <property type="project" value="TreeGrafter"/>
</dbReference>
<dbReference type="GO" id="GO:0034498">
    <property type="term" value="P:early endosome to Golgi transport"/>
    <property type="evidence" value="ECO:0007669"/>
    <property type="project" value="TreeGrafter"/>
</dbReference>
<proteinExistence type="predicted"/>
<evidence type="ECO:0000313" key="8">
    <source>
        <dbReference type="Proteomes" id="UP000788993"/>
    </source>
</evidence>
<evidence type="ECO:0000259" key="4">
    <source>
        <dbReference type="Pfam" id="PF12584"/>
    </source>
</evidence>
<feature type="domain" description="Trs130 NTS" evidence="6">
    <location>
        <begin position="282"/>
        <end position="468"/>
    </location>
</feature>
<accession>A0A9P8PPH1</accession>
<dbReference type="InterPro" id="IPR045126">
    <property type="entry name" value="TRAPPC10/Trs130"/>
</dbReference>
<organism evidence="7 8">
    <name type="scientific">Ogataea polymorpha</name>
    <dbReference type="NCBI Taxonomy" id="460523"/>
    <lineage>
        <taxon>Eukaryota</taxon>
        <taxon>Fungi</taxon>
        <taxon>Dikarya</taxon>
        <taxon>Ascomycota</taxon>
        <taxon>Saccharomycotina</taxon>
        <taxon>Pichiomycetes</taxon>
        <taxon>Pichiales</taxon>
        <taxon>Pichiaceae</taxon>
        <taxon>Ogataea</taxon>
    </lineage>
</organism>
<keyword evidence="8" id="KW-1185">Reference proteome</keyword>
<sequence length="1088" mass="125179">MDQLDAPIPLEIGYYDPFSLYAHLKKDLETITRIDKLHWKPGPASSVRTLSNIKLNYVQSTDNKYINLIFISSTSIDEYRARVRPVVKQWLNNVKSAKPTSVYFIILYENTSHVSRAEKLLKTNLLNKLKTDFADEMLTFDNIFKIKSSYPSEVEKKEAWAGLANSVKIGLVESIGYRLAYYRSRDTLDSMNELAHLFMSIGQLEDALHCYKDMFAKVDKLDLDEGIESCSFGDLPLADKTPEIDYKSRFKLKAFFYKQSVNILLKTAMTEALMIRAQLEWMQVLSRFIESLDESYKKNEIAVVLITDFLNNAQLQKLLGGAEHDLAELYEKLGDIRILRRNELIKLAHCKGYTLAGSLVDVPMHSEKYKPFDDAVKSILESESKFQEHAIDETKKVIEDYSKAQSRPRTVDTLSTELALIYFHNMKNLETSLEILNDSFTYFKNSEWKYITLGILKIFIANLEQLSATYEDVLPVLLTSYLELVAKDEPFESDKLSKILDNLTDPVVFESTDLFDCDLAPCIDPSGVDTYELGVRITSKIMLPVDEIVVNFENTQFRLGCCRLEKYNNYKVESKDLVCGDLEARSIVVRSGKLEIRRTLDSRIFAYPIEQFYKNGQVLQNTVIDAVVPRVRDLNRDEIMLVARVGSEQLPRCEFVFHKTDIDRMVPKANYVVESDGEVVDAEVENDEDQLVFKCNGPFLPGSTVTVRIPYFFPPEVSNTTVSLSFGLVFGDHSVYVTKDLDTQLQIAVSVQDIFKSAQLFSNYSINSPIHNRPVRVQKVDLTSQNSKVVTWKQPRNIIAFNDQGSTFFYKIESLSDESLNLQIDYNDIEDEIVVGLEKMLEKEILSEKPELIKYSNILRTFFRAQKPRLNHYSLTNCIKTDPFETRHHQKMLSQLHPADAQSLADKLRGFFGRSYDISPYVQQELISASWKQLNIVVTLPVINTINIVEFQFAKQLQYLVCEPIHTRLSLHVLLFKLEEKENKKVRFQNEPEVPKNINLKLDLVENENNWLIAGLKNLDLELDLQKDKSAAYEFDLVLTPLRVGKLELPRVEIRNKSDFQIQMELDYKNSSENLLVVSELNKVTYSF</sequence>
<reference evidence="7" key="2">
    <citation type="submission" date="2021-01" db="EMBL/GenBank/DDBJ databases">
        <authorList>
            <person name="Schikora-Tamarit M.A."/>
        </authorList>
    </citation>
    <scope>NUCLEOTIDE SEQUENCE</scope>
    <source>
        <strain evidence="7">NCAIM Y.01608</strain>
    </source>
</reference>
<name>A0A9P8PPH1_9ASCO</name>
<evidence type="ECO:0000256" key="1">
    <source>
        <dbReference type="ARBA" id="ARBA00004555"/>
    </source>
</evidence>
<dbReference type="InterPro" id="IPR022233">
    <property type="entry name" value="TRAPPC10/Trs130_C"/>
</dbReference>
<keyword evidence="3" id="KW-0333">Golgi apparatus</keyword>
<dbReference type="GO" id="GO:1990071">
    <property type="term" value="C:TRAPPII protein complex"/>
    <property type="evidence" value="ECO:0007669"/>
    <property type="project" value="InterPro"/>
</dbReference>
<comment type="subcellular location">
    <subcellularLocation>
        <location evidence="1">Golgi apparatus</location>
    </subcellularLocation>
</comment>
<dbReference type="GO" id="GO:0005829">
    <property type="term" value="C:cytosol"/>
    <property type="evidence" value="ECO:0007669"/>
    <property type="project" value="GOC"/>
</dbReference>
<dbReference type="Proteomes" id="UP000788993">
    <property type="component" value="Unassembled WGS sequence"/>
</dbReference>
<dbReference type="PANTHER" id="PTHR13251">
    <property type="entry name" value="EPILEPSY HOLOPROSENCEPHALY CANDIDATE 1/TMEM1"/>
    <property type="match status" value="1"/>
</dbReference>
<evidence type="ECO:0000259" key="5">
    <source>
        <dbReference type="Pfam" id="PF23036"/>
    </source>
</evidence>
<evidence type="ECO:0000313" key="7">
    <source>
        <dbReference type="EMBL" id="KAH3675295.1"/>
    </source>
</evidence>
<dbReference type="EMBL" id="JAEUBD010000382">
    <property type="protein sequence ID" value="KAH3675295.1"/>
    <property type="molecule type" value="Genomic_DNA"/>
</dbReference>
<dbReference type="Pfam" id="PF12584">
    <property type="entry name" value="TRAPPC10"/>
    <property type="match status" value="1"/>
</dbReference>
<dbReference type="AlphaFoldDB" id="A0A9P8PPH1"/>
<protein>
    <recommendedName>
        <fullName evidence="9">Trafficking protein particle complex subunit 11 domain-containing protein</fullName>
    </recommendedName>
</protein>
<dbReference type="InterPro" id="IPR056913">
    <property type="entry name" value="TRAPPC10/Trs130_N"/>
</dbReference>
<dbReference type="Pfam" id="PF23036">
    <property type="entry name" value="TRAPPC10_1st"/>
    <property type="match status" value="1"/>
</dbReference>
<reference evidence="7" key="1">
    <citation type="journal article" date="2021" name="Open Biol.">
        <title>Shared evolutionary footprints suggest mitochondrial oxidative damage underlies multiple complex I losses in fungi.</title>
        <authorList>
            <person name="Schikora-Tamarit M.A."/>
            <person name="Marcet-Houben M."/>
            <person name="Nosek J."/>
            <person name="Gabaldon T."/>
        </authorList>
    </citation>
    <scope>NUCLEOTIDE SEQUENCE</scope>
    <source>
        <strain evidence="7">NCAIM Y.01608</strain>
    </source>
</reference>
<comment type="caution">
    <text evidence="7">The sequence shown here is derived from an EMBL/GenBank/DDBJ whole genome shotgun (WGS) entry which is preliminary data.</text>
</comment>
<dbReference type="PANTHER" id="PTHR13251:SF3">
    <property type="entry name" value="TRAFFICKING PROTEIN PARTICLE COMPLEX SUBUNIT 10"/>
    <property type="match status" value="1"/>
</dbReference>
<dbReference type="InterPro" id="IPR056916">
    <property type="entry name" value="NTS_TR130"/>
</dbReference>
<dbReference type="Pfam" id="PF24967">
    <property type="entry name" value="NTS_TR130"/>
    <property type="match status" value="1"/>
</dbReference>
<gene>
    <name evidence="7" type="ORF">OGATHE_001635</name>
</gene>
<feature type="domain" description="TRAPPC10/Trs130 N-terminal" evidence="5">
    <location>
        <begin position="51"/>
        <end position="180"/>
    </location>
</feature>
<evidence type="ECO:0000259" key="6">
    <source>
        <dbReference type="Pfam" id="PF24967"/>
    </source>
</evidence>
<keyword evidence="2" id="KW-0813">Transport</keyword>
<evidence type="ECO:0008006" key="9">
    <source>
        <dbReference type="Google" id="ProtNLM"/>
    </source>
</evidence>
<evidence type="ECO:0000256" key="3">
    <source>
        <dbReference type="ARBA" id="ARBA00023034"/>
    </source>
</evidence>